<reference evidence="2" key="1">
    <citation type="submission" date="2021-02" db="EMBL/GenBank/DDBJ databases">
        <title>cfr and optrA-positive Staphylococcus spp.</title>
        <authorList>
            <person name="Chen L."/>
        </authorList>
    </citation>
    <scope>NUCLEOTIDE SEQUENCE</scope>
    <source>
        <strain evidence="2">GDQ20D70P</strain>
        <plasmid evidence="2">pQ20D70P-cfr-optrA</plasmid>
    </source>
</reference>
<feature type="chain" id="PRO_5044301869" description="Lipoprotein" evidence="1">
    <location>
        <begin position="20"/>
        <end position="134"/>
    </location>
</feature>
<geneLocation type="plasmid" evidence="2 3">
    <name>pQ20D70P-cfr-optrA</name>
</geneLocation>
<evidence type="ECO:0008006" key="4">
    <source>
        <dbReference type="Google" id="ProtNLM"/>
    </source>
</evidence>
<evidence type="ECO:0000313" key="3">
    <source>
        <dbReference type="Proteomes" id="UP000640299"/>
    </source>
</evidence>
<evidence type="ECO:0000313" key="2">
    <source>
        <dbReference type="EMBL" id="QRN92751.1"/>
    </source>
</evidence>
<name>A0AB37HR27_MAMSC</name>
<proteinExistence type="predicted"/>
<keyword evidence="1" id="KW-0732">Signal</keyword>
<organism evidence="2 3">
    <name type="scientific">Mammaliicoccus sciuri</name>
    <name type="common">Staphylococcus sciuri</name>
    <dbReference type="NCBI Taxonomy" id="1296"/>
    <lineage>
        <taxon>Bacteria</taxon>
        <taxon>Bacillati</taxon>
        <taxon>Bacillota</taxon>
        <taxon>Bacilli</taxon>
        <taxon>Bacillales</taxon>
        <taxon>Staphylococcaceae</taxon>
        <taxon>Mammaliicoccus</taxon>
    </lineage>
</organism>
<protein>
    <recommendedName>
        <fullName evidence="4">Lipoprotein</fullName>
    </recommendedName>
</protein>
<feature type="signal peptide" evidence="1">
    <location>
        <begin position="1"/>
        <end position="19"/>
    </location>
</feature>
<accession>A0AB37HR27</accession>
<keyword evidence="2" id="KW-0614">Plasmid</keyword>
<dbReference type="PROSITE" id="PS51257">
    <property type="entry name" value="PROKAR_LIPOPROTEIN"/>
    <property type="match status" value="1"/>
</dbReference>
<dbReference type="EMBL" id="CP069390">
    <property type="protein sequence ID" value="QRN92751.1"/>
    <property type="molecule type" value="Genomic_DNA"/>
</dbReference>
<dbReference type="AlphaFoldDB" id="A0AB37HR27"/>
<sequence>MKKMIKVLLVMVAVVVVSACGNSPEDKLVGKEFYVEYKKRADSDPKIEVSVLFDKDGVVTATSTEITTVQAVGTYELGNELINDKYYLLKADVNGLKCSSEFLFDPEDMTLHVFNKEDGEYQLWDSCEQRLVEK</sequence>
<evidence type="ECO:0000256" key="1">
    <source>
        <dbReference type="SAM" id="SignalP"/>
    </source>
</evidence>
<dbReference type="RefSeq" id="WP_129406989.1">
    <property type="nucleotide sequence ID" value="NZ_CP069390.1"/>
</dbReference>
<gene>
    <name evidence="2" type="ORF">JRU67_14865</name>
</gene>
<dbReference type="Proteomes" id="UP000640299">
    <property type="component" value="Plasmid pQ20D70P-cfr-optrA"/>
</dbReference>